<evidence type="ECO:0000256" key="1">
    <source>
        <dbReference type="ARBA" id="ARBA00004141"/>
    </source>
</evidence>
<evidence type="ECO:0000256" key="3">
    <source>
        <dbReference type="ARBA" id="ARBA00022989"/>
    </source>
</evidence>
<accession>X1NB17</accession>
<reference evidence="6" key="1">
    <citation type="journal article" date="2014" name="Front. Microbiol.">
        <title>High frequency of phylogenetically diverse reductive dehalogenase-homologous genes in deep subseafloor sedimentary metagenomes.</title>
        <authorList>
            <person name="Kawai M."/>
            <person name="Futagami T."/>
            <person name="Toyoda A."/>
            <person name="Takaki Y."/>
            <person name="Nishi S."/>
            <person name="Hori S."/>
            <person name="Arai W."/>
            <person name="Tsubouchi T."/>
            <person name="Morono Y."/>
            <person name="Uchiyama I."/>
            <person name="Ito T."/>
            <person name="Fujiyama A."/>
            <person name="Inagaki F."/>
            <person name="Takami H."/>
        </authorList>
    </citation>
    <scope>NUCLEOTIDE SEQUENCE</scope>
    <source>
        <strain evidence="6">Expedition CK06-06</strain>
    </source>
</reference>
<comment type="subcellular location">
    <subcellularLocation>
        <location evidence="1">Membrane</location>
        <topology evidence="1">Multi-pass membrane protein</topology>
    </subcellularLocation>
</comment>
<keyword evidence="4 5" id="KW-0472">Membrane</keyword>
<name>X1NB17_9ZZZZ</name>
<proteinExistence type="predicted"/>
<dbReference type="Pfam" id="PF01925">
    <property type="entry name" value="TauE"/>
    <property type="match status" value="1"/>
</dbReference>
<protein>
    <recommendedName>
        <fullName evidence="7">Membrane transporter protein</fullName>
    </recommendedName>
</protein>
<keyword evidence="3 5" id="KW-1133">Transmembrane helix</keyword>
<evidence type="ECO:0000256" key="2">
    <source>
        <dbReference type="ARBA" id="ARBA00022692"/>
    </source>
</evidence>
<sequence>IGYIVNGLGVAGIPSPHIGYVHIWSWLCLAATSIVMAQVGVVTAHKLPAKQLRYIFIAVMFYMGLKMLGVFDWLGWPI</sequence>
<evidence type="ECO:0000256" key="5">
    <source>
        <dbReference type="SAM" id="Phobius"/>
    </source>
</evidence>
<dbReference type="InterPro" id="IPR002781">
    <property type="entry name" value="TM_pro_TauE-like"/>
</dbReference>
<organism evidence="6">
    <name type="scientific">marine sediment metagenome</name>
    <dbReference type="NCBI Taxonomy" id="412755"/>
    <lineage>
        <taxon>unclassified sequences</taxon>
        <taxon>metagenomes</taxon>
        <taxon>ecological metagenomes</taxon>
    </lineage>
</organism>
<evidence type="ECO:0000256" key="4">
    <source>
        <dbReference type="ARBA" id="ARBA00023136"/>
    </source>
</evidence>
<dbReference type="AlphaFoldDB" id="X1NB17"/>
<feature type="non-terminal residue" evidence="6">
    <location>
        <position position="1"/>
    </location>
</feature>
<keyword evidence="2 5" id="KW-0812">Transmembrane</keyword>
<evidence type="ECO:0008006" key="7">
    <source>
        <dbReference type="Google" id="ProtNLM"/>
    </source>
</evidence>
<evidence type="ECO:0000313" key="6">
    <source>
        <dbReference type="EMBL" id="GAI41222.1"/>
    </source>
</evidence>
<gene>
    <name evidence="6" type="ORF">S06H3_46476</name>
</gene>
<dbReference type="GO" id="GO:0016020">
    <property type="term" value="C:membrane"/>
    <property type="evidence" value="ECO:0007669"/>
    <property type="project" value="UniProtKB-SubCell"/>
</dbReference>
<comment type="caution">
    <text evidence="6">The sequence shown here is derived from an EMBL/GenBank/DDBJ whole genome shotgun (WGS) entry which is preliminary data.</text>
</comment>
<feature type="transmembrane region" description="Helical" evidence="5">
    <location>
        <begin position="23"/>
        <end position="42"/>
    </location>
</feature>
<feature type="transmembrane region" description="Helical" evidence="5">
    <location>
        <begin position="54"/>
        <end position="76"/>
    </location>
</feature>
<dbReference type="EMBL" id="BARV01029108">
    <property type="protein sequence ID" value="GAI41222.1"/>
    <property type="molecule type" value="Genomic_DNA"/>
</dbReference>